<evidence type="ECO:0000259" key="7">
    <source>
        <dbReference type="PROSITE" id="PS50922"/>
    </source>
</evidence>
<evidence type="ECO:0000256" key="1">
    <source>
        <dbReference type="ARBA" id="ARBA00004141"/>
    </source>
</evidence>
<dbReference type="PANTHER" id="PTHR31898:SF1">
    <property type="entry name" value="TLC DOMAIN-CONTAINING PROTEIN 5"/>
    <property type="match status" value="1"/>
</dbReference>
<keyword evidence="3 6" id="KW-1133">Transmembrane helix</keyword>
<evidence type="ECO:0000256" key="2">
    <source>
        <dbReference type="ARBA" id="ARBA00022692"/>
    </source>
</evidence>
<protein>
    <submittedName>
        <fullName evidence="8">Transmembrane protein 136</fullName>
    </submittedName>
</protein>
<evidence type="ECO:0000256" key="5">
    <source>
        <dbReference type="PROSITE-ProRule" id="PRU00205"/>
    </source>
</evidence>
<feature type="domain" description="TLC" evidence="7">
    <location>
        <begin position="35"/>
        <end position="234"/>
    </location>
</feature>
<dbReference type="Pfam" id="PF03798">
    <property type="entry name" value="TRAM_LAG1_CLN8"/>
    <property type="match status" value="1"/>
</dbReference>
<feature type="transmembrane region" description="Helical" evidence="6">
    <location>
        <begin position="44"/>
        <end position="65"/>
    </location>
</feature>
<name>A0ABN7ASD9_9HEMI</name>
<feature type="transmembrane region" description="Helical" evidence="6">
    <location>
        <begin position="6"/>
        <end position="24"/>
    </location>
</feature>
<evidence type="ECO:0000256" key="3">
    <source>
        <dbReference type="ARBA" id="ARBA00022989"/>
    </source>
</evidence>
<gene>
    <name evidence="8" type="ORF">NTJ_07177</name>
</gene>
<feature type="transmembrane region" description="Helical" evidence="6">
    <location>
        <begin position="200"/>
        <end position="221"/>
    </location>
</feature>
<evidence type="ECO:0000313" key="9">
    <source>
        <dbReference type="Proteomes" id="UP001307889"/>
    </source>
</evidence>
<dbReference type="PROSITE" id="PS50922">
    <property type="entry name" value="TLC"/>
    <property type="match status" value="1"/>
</dbReference>
<evidence type="ECO:0000256" key="6">
    <source>
        <dbReference type="SAM" id="Phobius"/>
    </source>
</evidence>
<evidence type="ECO:0000256" key="4">
    <source>
        <dbReference type="ARBA" id="ARBA00023136"/>
    </source>
</evidence>
<sequence length="249" mass="28462">MTVSTLLAVFYVITSTSVMTAVWYSLYQTLKTRFNLDGEYTTRIIAGFHGALCVLLAFACMSRGLNPLQRPGEPNTWMEIITMQISVGYFVYDFLWCVKYQPEPKIMLVHHLASIFAMCYIIVLGRSGAEAIGGLCSMEITNPVLQARWFLRYYDKKNTYLFIFVEYSFFAMFLSVRLIYGSLLLHAVIMSEKTNVIVKMVTTSLFLISLAFVQNICAIVWRRIQRRQQSRLAGNGDPGVSEQSRDRAE</sequence>
<proteinExistence type="predicted"/>
<dbReference type="SMART" id="SM00724">
    <property type="entry name" value="TLC"/>
    <property type="match status" value="1"/>
</dbReference>
<reference evidence="8 9" key="1">
    <citation type="submission" date="2023-09" db="EMBL/GenBank/DDBJ databases">
        <title>Nesidiocoris tenuis whole genome shotgun sequence.</title>
        <authorList>
            <person name="Shibata T."/>
            <person name="Shimoda M."/>
            <person name="Kobayashi T."/>
            <person name="Uehara T."/>
        </authorList>
    </citation>
    <scope>NUCLEOTIDE SEQUENCE [LARGE SCALE GENOMIC DNA]</scope>
    <source>
        <strain evidence="8 9">Japan</strain>
    </source>
</reference>
<accession>A0ABN7ASD9</accession>
<feature type="transmembrane region" description="Helical" evidence="6">
    <location>
        <begin position="77"/>
        <end position="96"/>
    </location>
</feature>
<dbReference type="PANTHER" id="PTHR31898">
    <property type="entry name" value="TRANSMEMBRANE PROTEIN 136"/>
    <property type="match status" value="1"/>
</dbReference>
<dbReference type="InterPro" id="IPR042512">
    <property type="entry name" value="TLCD5"/>
</dbReference>
<organism evidence="8 9">
    <name type="scientific">Nesidiocoris tenuis</name>
    <dbReference type="NCBI Taxonomy" id="355587"/>
    <lineage>
        <taxon>Eukaryota</taxon>
        <taxon>Metazoa</taxon>
        <taxon>Ecdysozoa</taxon>
        <taxon>Arthropoda</taxon>
        <taxon>Hexapoda</taxon>
        <taxon>Insecta</taxon>
        <taxon>Pterygota</taxon>
        <taxon>Neoptera</taxon>
        <taxon>Paraneoptera</taxon>
        <taxon>Hemiptera</taxon>
        <taxon>Heteroptera</taxon>
        <taxon>Panheteroptera</taxon>
        <taxon>Cimicomorpha</taxon>
        <taxon>Miridae</taxon>
        <taxon>Dicyphina</taxon>
        <taxon>Nesidiocoris</taxon>
    </lineage>
</organism>
<dbReference type="EMBL" id="AP028913">
    <property type="protein sequence ID" value="BES94369.1"/>
    <property type="molecule type" value="Genomic_DNA"/>
</dbReference>
<comment type="subcellular location">
    <subcellularLocation>
        <location evidence="1">Membrane</location>
        <topology evidence="1">Multi-pass membrane protein</topology>
    </subcellularLocation>
</comment>
<keyword evidence="9" id="KW-1185">Reference proteome</keyword>
<keyword evidence="4 5" id="KW-0472">Membrane</keyword>
<feature type="transmembrane region" description="Helical" evidence="6">
    <location>
        <begin position="160"/>
        <end position="180"/>
    </location>
</feature>
<dbReference type="InterPro" id="IPR006634">
    <property type="entry name" value="TLC-dom"/>
</dbReference>
<evidence type="ECO:0000313" key="8">
    <source>
        <dbReference type="EMBL" id="BES94369.1"/>
    </source>
</evidence>
<dbReference type="Proteomes" id="UP001307889">
    <property type="component" value="Chromosome 5"/>
</dbReference>
<keyword evidence="2 5" id="KW-0812">Transmembrane</keyword>